<gene>
    <name evidence="14 15" type="primary">ATG5</name>
</gene>
<dbReference type="Gene3D" id="3.10.20.620">
    <property type="match status" value="1"/>
</dbReference>
<keyword evidence="13" id="KW-1185">Reference proteome</keyword>
<feature type="domain" description="Autophagy protein ATG5 alpha-helical bundle region" evidence="11">
    <location>
        <begin position="119"/>
        <end position="174"/>
    </location>
</feature>
<dbReference type="RefSeq" id="XP_070306131.1">
    <property type="nucleotide sequence ID" value="XM_070450030.1"/>
</dbReference>
<evidence type="ECO:0000256" key="5">
    <source>
        <dbReference type="ARBA" id="ARBA00023006"/>
    </source>
</evidence>
<evidence type="ECO:0000259" key="10">
    <source>
        <dbReference type="Pfam" id="PF04106"/>
    </source>
</evidence>
<dbReference type="InterPro" id="IPR042526">
    <property type="entry name" value="Atg5_HR"/>
</dbReference>
<evidence type="ECO:0000313" key="13">
    <source>
        <dbReference type="Proteomes" id="UP001652640"/>
    </source>
</evidence>
<evidence type="ECO:0000256" key="9">
    <source>
        <dbReference type="SAM" id="MobiDB-lite"/>
    </source>
</evidence>
<dbReference type="Pfam" id="PF04106">
    <property type="entry name" value="ATG5_UblB"/>
    <property type="match status" value="1"/>
</dbReference>
<proteinExistence type="inferred from homology"/>
<organism evidence="13 14">
    <name type="scientific">Odocoileus virginianus</name>
    <name type="common">White-tailed deer</name>
    <dbReference type="NCBI Taxonomy" id="9874"/>
    <lineage>
        <taxon>Eukaryota</taxon>
        <taxon>Metazoa</taxon>
        <taxon>Chordata</taxon>
        <taxon>Craniata</taxon>
        <taxon>Vertebrata</taxon>
        <taxon>Euteleostomi</taxon>
        <taxon>Mammalia</taxon>
        <taxon>Eutheria</taxon>
        <taxon>Laurasiatheria</taxon>
        <taxon>Artiodactyla</taxon>
        <taxon>Ruminantia</taxon>
        <taxon>Pecora</taxon>
        <taxon>Cervidae</taxon>
        <taxon>Odocoileinae</taxon>
        <taxon>Odocoileus</taxon>
    </lineage>
</organism>
<evidence type="ECO:0000256" key="2">
    <source>
        <dbReference type="ARBA" id="ARBA00006910"/>
    </source>
</evidence>
<dbReference type="InterPro" id="IPR048940">
    <property type="entry name" value="ATG5_HBR"/>
</dbReference>
<comment type="function">
    <text evidence="8">Involved in autophagic vesicle formation.</text>
</comment>
<evidence type="ECO:0000256" key="4">
    <source>
        <dbReference type="ARBA" id="ARBA00022843"/>
    </source>
</evidence>
<reference evidence="14 15" key="2">
    <citation type="submission" date="2025-05" db="UniProtKB">
        <authorList>
            <consortium name="RefSeq"/>
        </authorList>
    </citation>
    <scope>IDENTIFICATION</scope>
    <source>
        <tissue evidence="14 15">Tongue muscle</tissue>
    </source>
</reference>
<keyword evidence="5 8" id="KW-0072">Autophagy</keyword>
<evidence type="ECO:0000259" key="11">
    <source>
        <dbReference type="Pfam" id="PF20637"/>
    </source>
</evidence>
<comment type="function">
    <text evidence="6">May play an important role in the apoptotic process, possibly within the modified cytoskeleton. Its expression is a relatively late event in the apoptotic process, occurring downstream of caspase activity. Plays a crucial role in IFN-gamma-induced autophagic cell death by interacting with FADD.</text>
</comment>
<keyword evidence="4 8" id="KW-0832">Ubl conjugation</keyword>
<dbReference type="Pfam" id="PF20637">
    <property type="entry name" value="ATG5_HBR"/>
    <property type="match status" value="1"/>
</dbReference>
<comment type="subunit">
    <text evidence="7">Forms a conjugate with ATG12. Part of the minor complex composed of 4 sets of ATG12-ATG5 and ATG16L1 (400 kDa); this complex interacts with ATG3 leading to disruption of ATG7 interaction and promotion of ATG8-like proteins lipidation. Forms an 800-kDa complex composed of ATG12-ATG5 and ATG16L2. The ATG12-ATG5 conjugate interacts with RAB33A; this interaction is bridged by ATG16L1 and promotes ATG12-ATG5-ATG16L1 complex recruitment to phagophores. Interacts with TECPR1; the interaction is direct and does not take place when ATG16L1 is associated with the ATG5-ATG12 conjugate. Interacts with DHX58/RIG-1, IFIH1/MDA5 and MAVS/IPS-1 in monomeric form as well as in ATG12-ATG5 conjugate form. The interaction with MAVS is further enhanced upon vesicular stomatitis virus (VSV) infection. Interacts with ATG3. Interacts with ATG7 and ATG10. Interacts with FADD. Interacts with Bassoon/BSN; this interaction is important for the regulation of presynaptic autophagy. Interacts with ATG16L2.</text>
</comment>
<dbReference type="PANTHER" id="PTHR13040">
    <property type="entry name" value="AUTOPHAGY PROTEIN 5"/>
    <property type="match status" value="1"/>
</dbReference>
<dbReference type="RefSeq" id="XP_070306130.1">
    <property type="nucleotide sequence ID" value="XM_070450029.1"/>
</dbReference>
<keyword evidence="8" id="KW-0472">Membrane</keyword>
<evidence type="ECO:0000256" key="6">
    <source>
        <dbReference type="ARBA" id="ARBA00025421"/>
    </source>
</evidence>
<dbReference type="InterPro" id="IPR048318">
    <property type="entry name" value="ATG5_UblB"/>
</dbReference>
<feature type="domain" description="Autophagy protein ATG5 UblA" evidence="12">
    <location>
        <begin position="11"/>
        <end position="104"/>
    </location>
</feature>
<evidence type="ECO:0000313" key="14">
    <source>
        <dbReference type="RefSeq" id="XP_070306130.1"/>
    </source>
</evidence>
<dbReference type="Gene3D" id="3.10.20.90">
    <property type="entry name" value="Phosphatidylinositol 3-kinase Catalytic Subunit, Chain A, domain 1"/>
    <property type="match status" value="1"/>
</dbReference>
<dbReference type="InterPro" id="IPR042527">
    <property type="entry name" value="Atg5_UblA_dom_sf"/>
</dbReference>
<dbReference type="PANTHER" id="PTHR13040:SF2">
    <property type="entry name" value="AUTOPHAGY PROTEIN 5"/>
    <property type="match status" value="1"/>
</dbReference>
<dbReference type="InterPro" id="IPR007239">
    <property type="entry name" value="Atg5"/>
</dbReference>
<dbReference type="GeneID" id="110140508"/>
<dbReference type="InterPro" id="IPR048939">
    <property type="entry name" value="ATG5_UblA"/>
</dbReference>
<reference evidence="13" key="1">
    <citation type="journal article" date="2022" name="J. Hered.">
        <title>A De Novo Chromosome-Level Genome Assembly of the White-Tailed Deer, Odocoileus Virginianus.</title>
        <authorList>
            <person name="London E.W."/>
            <person name="Roca A.L."/>
            <person name="Novakofski J.E."/>
            <person name="Mateus-Pinilla N.E."/>
        </authorList>
    </citation>
    <scope>NUCLEOTIDE SEQUENCE [LARGE SCALE GENOMIC DNA]</scope>
</reference>
<dbReference type="Proteomes" id="UP001652640">
    <property type="component" value="Chromosome 19"/>
</dbReference>
<dbReference type="Pfam" id="PF20638">
    <property type="entry name" value="ATG5_UblA"/>
    <property type="match status" value="1"/>
</dbReference>
<evidence type="ECO:0000256" key="8">
    <source>
        <dbReference type="RuleBase" id="RU361202"/>
    </source>
</evidence>
<comment type="subcellular location">
    <subcellularLocation>
        <location evidence="1 8">Preautophagosomal structure membrane</location>
        <topology evidence="1 8">Peripheral membrane protein</topology>
    </subcellularLocation>
</comment>
<sequence length="357" mass="41595">MTDDKDVLRDVWFGRIPTCFTLYQDEITEREAEPYYLLLPRVSYLTLVTDKVKKHFQKVMRQEDISEIWFEYEGTPLKWHYPIGLLFDLLASSSALPWNITVHFKSFPEKDLLHCPSKDVIEAHFMSCVKEADALKHKSQVINEMQKKDHKQLWMGLQNDRFDQFWAINRKLMEYPAEENGFRYIPFRIYQTTTERPFIQKLFRPVSTDGQLHTLGDLLKEVCPSAVAPEVPMPEVCSWLPTWLLASSAEGSHLPSLWRDWEEDGPTLSQQGAENRRNQTPGTETRSSGHGQRCSLQTCRTRDAFWKTPTSQSWENRPLPAQPSLETKGKIQAAWLELWLLAGKHSSLHTCPQCRER</sequence>
<comment type="subunit">
    <text evidence="8">Conjugated with ATG12.</text>
</comment>
<feature type="region of interest" description="Disordered" evidence="9">
    <location>
        <begin position="260"/>
        <end position="295"/>
    </location>
</feature>
<evidence type="ECO:0000256" key="3">
    <source>
        <dbReference type="ARBA" id="ARBA00022499"/>
    </source>
</evidence>
<evidence type="ECO:0000256" key="1">
    <source>
        <dbReference type="ARBA" id="ARBA00004623"/>
    </source>
</evidence>
<feature type="compositionally biased region" description="Polar residues" evidence="9">
    <location>
        <begin position="267"/>
        <end position="295"/>
    </location>
</feature>
<comment type="similarity">
    <text evidence="2 8">Belongs to the ATG5 family.</text>
</comment>
<protein>
    <recommendedName>
        <fullName evidence="8">Autophagy protein 5</fullName>
    </recommendedName>
</protein>
<evidence type="ECO:0000256" key="7">
    <source>
        <dbReference type="ARBA" id="ARBA00093583"/>
    </source>
</evidence>
<dbReference type="Gene3D" id="1.10.246.190">
    <property type="entry name" value="Autophagy protein Apg5, helix rich domain"/>
    <property type="match status" value="1"/>
</dbReference>
<feature type="domain" description="Autophagy protein ATG5 UblB" evidence="10">
    <location>
        <begin position="184"/>
        <end position="228"/>
    </location>
</feature>
<evidence type="ECO:0000259" key="12">
    <source>
        <dbReference type="Pfam" id="PF20638"/>
    </source>
</evidence>
<keyword evidence="3 8" id="KW-1017">Isopeptide bond</keyword>
<evidence type="ECO:0000313" key="15">
    <source>
        <dbReference type="RefSeq" id="XP_070306131.1"/>
    </source>
</evidence>
<name>A0ABM4GS35_ODOVR</name>
<accession>A0ABM4GS35</accession>